<evidence type="ECO:0000313" key="1">
    <source>
        <dbReference type="EMBL" id="OIR09698.1"/>
    </source>
</evidence>
<comment type="caution">
    <text evidence="1">The sequence shown here is derived from an EMBL/GenBank/DDBJ whole genome shotgun (WGS) entry which is preliminary data.</text>
</comment>
<gene>
    <name evidence="1" type="ORF">GALL_81030</name>
</gene>
<dbReference type="AlphaFoldDB" id="A0A1J5SMH9"/>
<protein>
    <submittedName>
        <fullName evidence="1">Uncharacterized protein</fullName>
    </submittedName>
</protein>
<accession>A0A1J5SMH9</accession>
<sequence>MLQCKVIPSNQVKGWGSHDVVHIPKEHHYHQVQRKISDHLLFQLNLETPENQNPYTALNRHDLFYENWSLIHSEPWICREK</sequence>
<organism evidence="1">
    <name type="scientific">mine drainage metagenome</name>
    <dbReference type="NCBI Taxonomy" id="410659"/>
    <lineage>
        <taxon>unclassified sequences</taxon>
        <taxon>metagenomes</taxon>
        <taxon>ecological metagenomes</taxon>
    </lineage>
</organism>
<name>A0A1J5SMH9_9ZZZZ</name>
<reference evidence="1" key="1">
    <citation type="submission" date="2016-10" db="EMBL/GenBank/DDBJ databases">
        <title>Sequence of Gallionella enrichment culture.</title>
        <authorList>
            <person name="Poehlein A."/>
            <person name="Muehling M."/>
            <person name="Daniel R."/>
        </authorList>
    </citation>
    <scope>NUCLEOTIDE SEQUENCE</scope>
</reference>
<dbReference type="EMBL" id="MLJW01000025">
    <property type="protein sequence ID" value="OIR09698.1"/>
    <property type="molecule type" value="Genomic_DNA"/>
</dbReference>
<proteinExistence type="predicted"/>